<dbReference type="AlphaFoldDB" id="A0A2I0U3C7"/>
<keyword evidence="2" id="KW-0548">Nucleotidyltransferase</keyword>
<feature type="region of interest" description="Disordered" evidence="1">
    <location>
        <begin position="1"/>
        <end position="33"/>
    </location>
</feature>
<protein>
    <submittedName>
        <fullName evidence="2">Rna-directed dna polymerase from mobile element jockey-like</fullName>
    </submittedName>
</protein>
<evidence type="ECO:0000256" key="1">
    <source>
        <dbReference type="SAM" id="MobiDB-lite"/>
    </source>
</evidence>
<dbReference type="Proteomes" id="UP000233556">
    <property type="component" value="Unassembled WGS sequence"/>
</dbReference>
<reference evidence="3" key="2">
    <citation type="submission" date="2017-12" db="EMBL/GenBank/DDBJ databases">
        <title>Genome sequence of the Bar-tailed Godwit (Limosa lapponica baueri).</title>
        <authorList>
            <person name="Lima N.C.B."/>
            <person name="Parody-Merino A.M."/>
            <person name="Battley P.F."/>
            <person name="Fidler A.E."/>
            <person name="Prosdocimi F."/>
        </authorList>
    </citation>
    <scope>NUCLEOTIDE SEQUENCE [LARGE SCALE GENOMIC DNA]</scope>
</reference>
<keyword evidence="2" id="KW-0808">Transferase</keyword>
<organism evidence="2 3">
    <name type="scientific">Limosa lapponica baueri</name>
    <dbReference type="NCBI Taxonomy" id="1758121"/>
    <lineage>
        <taxon>Eukaryota</taxon>
        <taxon>Metazoa</taxon>
        <taxon>Chordata</taxon>
        <taxon>Craniata</taxon>
        <taxon>Vertebrata</taxon>
        <taxon>Euteleostomi</taxon>
        <taxon>Archelosauria</taxon>
        <taxon>Archosauria</taxon>
        <taxon>Dinosauria</taxon>
        <taxon>Saurischia</taxon>
        <taxon>Theropoda</taxon>
        <taxon>Coelurosauria</taxon>
        <taxon>Aves</taxon>
        <taxon>Neognathae</taxon>
        <taxon>Neoaves</taxon>
        <taxon>Charadriiformes</taxon>
        <taxon>Scolopacidae</taxon>
        <taxon>Limosa</taxon>
    </lineage>
</organism>
<evidence type="ECO:0000313" key="2">
    <source>
        <dbReference type="EMBL" id="PKU40515.1"/>
    </source>
</evidence>
<dbReference type="PANTHER" id="PTHR33332">
    <property type="entry name" value="REVERSE TRANSCRIPTASE DOMAIN-CONTAINING PROTEIN"/>
    <property type="match status" value="1"/>
</dbReference>
<evidence type="ECO:0000313" key="3">
    <source>
        <dbReference type="Proteomes" id="UP000233556"/>
    </source>
</evidence>
<proteinExistence type="predicted"/>
<dbReference type="OrthoDB" id="9396613at2759"/>
<reference evidence="3" key="1">
    <citation type="submission" date="2017-11" db="EMBL/GenBank/DDBJ databases">
        <authorList>
            <person name="Lima N.C."/>
            <person name="Parody-Merino A.M."/>
            <person name="Battley P.F."/>
            <person name="Fidler A.E."/>
            <person name="Prosdocimi F."/>
        </authorList>
    </citation>
    <scope>NUCLEOTIDE SEQUENCE [LARGE SCALE GENOMIC DNA]</scope>
</reference>
<sequence>MLDGHAAIQRDLDRLEKQEVQSPAHGEEQPHVPVHPAGALQLESNSAEKDLEVLVNIKLNMSQQSGLAYWQWGQTESQEVPSEHQEMFSSHEGLQAVPQFAQGCGPPDQGEPIDEAFLLQLQEASRSQVFVLLRDFNHPNICWKSSMVSCRQSRRLLECIEDNFLSQFAEDTKLIGVVDTPEGRDDIQREPDKLEKWACVNIMRFNKVKCRVLHMGRGNPQYQCRLRGERIESSSVKKDLGVLVDKKLDMN</sequence>
<keyword evidence="2" id="KW-0695">RNA-directed DNA polymerase</keyword>
<keyword evidence="3" id="KW-1185">Reference proteome</keyword>
<dbReference type="GO" id="GO:0003964">
    <property type="term" value="F:RNA-directed DNA polymerase activity"/>
    <property type="evidence" value="ECO:0007669"/>
    <property type="project" value="UniProtKB-KW"/>
</dbReference>
<gene>
    <name evidence="2" type="ORF">llap_9181</name>
</gene>
<accession>A0A2I0U3C7</accession>
<name>A0A2I0U3C7_LIMLA</name>
<dbReference type="EMBL" id="KZ506256">
    <property type="protein sequence ID" value="PKU40515.1"/>
    <property type="molecule type" value="Genomic_DNA"/>
</dbReference>
<feature type="compositionally biased region" description="Basic and acidic residues" evidence="1">
    <location>
        <begin position="8"/>
        <end position="30"/>
    </location>
</feature>